<dbReference type="GeneID" id="68320277"/>
<organism evidence="2 3">
    <name type="scientific">Fusarium musae</name>
    <dbReference type="NCBI Taxonomy" id="1042133"/>
    <lineage>
        <taxon>Eukaryota</taxon>
        <taxon>Fungi</taxon>
        <taxon>Dikarya</taxon>
        <taxon>Ascomycota</taxon>
        <taxon>Pezizomycotina</taxon>
        <taxon>Sordariomycetes</taxon>
        <taxon>Hypocreomycetidae</taxon>
        <taxon>Hypocreales</taxon>
        <taxon>Nectriaceae</taxon>
        <taxon>Fusarium</taxon>
    </lineage>
</organism>
<evidence type="ECO:0000256" key="1">
    <source>
        <dbReference type="SAM" id="MobiDB-lite"/>
    </source>
</evidence>
<evidence type="ECO:0000313" key="2">
    <source>
        <dbReference type="EMBL" id="KAG9495859.1"/>
    </source>
</evidence>
<accession>A0A9P8IJ58</accession>
<dbReference type="KEGG" id="fmu:J7337_012421"/>
<dbReference type="RefSeq" id="XP_044674859.1">
    <property type="nucleotide sequence ID" value="XM_044829943.1"/>
</dbReference>
<dbReference type="AlphaFoldDB" id="A0A9P8IJ58"/>
<keyword evidence="3" id="KW-1185">Reference proteome</keyword>
<reference evidence="2" key="1">
    <citation type="journal article" date="2021" name="Mol. Plant Microbe Interact.">
        <title>Telomere to telomere genome assembly of Fusarium musae F31, causal agent of crown rot disease of banana.</title>
        <authorList>
            <person name="Degradi L."/>
            <person name="Tava V."/>
            <person name="Kunova A."/>
            <person name="Cortesi P."/>
            <person name="Saracchi M."/>
            <person name="Pasquali M."/>
        </authorList>
    </citation>
    <scope>NUCLEOTIDE SEQUENCE</scope>
    <source>
        <strain evidence="2">F31</strain>
    </source>
</reference>
<feature type="region of interest" description="Disordered" evidence="1">
    <location>
        <begin position="1"/>
        <end position="38"/>
    </location>
</feature>
<name>A0A9P8IJ58_9HYPO</name>
<dbReference type="InterPro" id="IPR029063">
    <property type="entry name" value="SAM-dependent_MTases_sf"/>
</dbReference>
<evidence type="ECO:0000313" key="3">
    <source>
        <dbReference type="Proteomes" id="UP000827133"/>
    </source>
</evidence>
<gene>
    <name evidence="2" type="ORF">J7337_012421</name>
</gene>
<evidence type="ECO:0008006" key="4">
    <source>
        <dbReference type="Google" id="ProtNLM"/>
    </source>
</evidence>
<dbReference type="EMBL" id="JAHBCI010000010">
    <property type="protein sequence ID" value="KAG9495859.1"/>
    <property type="molecule type" value="Genomic_DNA"/>
</dbReference>
<dbReference type="Proteomes" id="UP000827133">
    <property type="component" value="Unassembled WGS sequence"/>
</dbReference>
<sequence>MSSPRAPEEEVIQPDAALQNVTDDEAYDNESERSSLTSLTSSILHGKVEGGRTYAVYGKEGKSPRISEYGLPMDEAELDRIDMCHAKYCALIGKNRYLAPLEKPQRILDLGCGTGS</sequence>
<comment type="caution">
    <text evidence="2">The sequence shown here is derived from an EMBL/GenBank/DDBJ whole genome shotgun (WGS) entry which is preliminary data.</text>
</comment>
<dbReference type="SUPFAM" id="SSF53335">
    <property type="entry name" value="S-adenosyl-L-methionine-dependent methyltransferases"/>
    <property type="match status" value="1"/>
</dbReference>
<proteinExistence type="predicted"/>
<protein>
    <recommendedName>
        <fullName evidence="4">Methyltransferase</fullName>
    </recommendedName>
</protein>